<feature type="transmembrane region" description="Helical" evidence="1">
    <location>
        <begin position="107"/>
        <end position="131"/>
    </location>
</feature>
<protein>
    <submittedName>
        <fullName evidence="2">Uncharacterized protein</fullName>
    </submittedName>
</protein>
<name>A0A818HKK8_9BILA</name>
<sequence length="202" mass="23384">MARIELISLSRIWYTIIVVLIHLILVYFGIKQCYFNDRLPWPISSSSPKFELLIQKICLLMSFILLLIFIYPALFKIGNFSNDKQQLTIDDLKRTEISLCSKLWQHCFSLSSTLHLIMSFLIIISTVLIHAKQIMVGLKNSAFLWHNDLDLLFDWSSLPTISITKRFVLSNQNFSSPSFSIDSYTRFSLISFLFASFGGILR</sequence>
<accession>A0A818HKK8</accession>
<keyword evidence="1" id="KW-1133">Transmembrane helix</keyword>
<reference evidence="2" key="1">
    <citation type="submission" date="2021-02" db="EMBL/GenBank/DDBJ databases">
        <authorList>
            <person name="Nowell W R."/>
        </authorList>
    </citation>
    <scope>NUCLEOTIDE SEQUENCE</scope>
</reference>
<dbReference type="InterPro" id="IPR053291">
    <property type="entry name" value="Ommatidial_diff-associated"/>
</dbReference>
<gene>
    <name evidence="2" type="ORF">OTI717_LOCUS1965</name>
</gene>
<feature type="transmembrane region" description="Helical" evidence="1">
    <location>
        <begin position="12"/>
        <end position="30"/>
    </location>
</feature>
<evidence type="ECO:0000313" key="3">
    <source>
        <dbReference type="Proteomes" id="UP000663823"/>
    </source>
</evidence>
<evidence type="ECO:0000256" key="1">
    <source>
        <dbReference type="SAM" id="Phobius"/>
    </source>
</evidence>
<keyword evidence="1" id="KW-0472">Membrane</keyword>
<organism evidence="2 3">
    <name type="scientific">Rotaria sordida</name>
    <dbReference type="NCBI Taxonomy" id="392033"/>
    <lineage>
        <taxon>Eukaryota</taxon>
        <taxon>Metazoa</taxon>
        <taxon>Spiralia</taxon>
        <taxon>Gnathifera</taxon>
        <taxon>Rotifera</taxon>
        <taxon>Eurotatoria</taxon>
        <taxon>Bdelloidea</taxon>
        <taxon>Philodinida</taxon>
        <taxon>Philodinidae</taxon>
        <taxon>Rotaria</taxon>
    </lineage>
</organism>
<proteinExistence type="predicted"/>
<dbReference type="EMBL" id="CAJOAX010000090">
    <property type="protein sequence ID" value="CAF3505726.1"/>
    <property type="molecule type" value="Genomic_DNA"/>
</dbReference>
<comment type="caution">
    <text evidence="2">The sequence shown here is derived from an EMBL/GenBank/DDBJ whole genome shotgun (WGS) entry which is preliminary data.</text>
</comment>
<dbReference type="PANTHER" id="PTHR21579:SF20">
    <property type="entry name" value="PROTEIN TINCAR"/>
    <property type="match status" value="1"/>
</dbReference>
<evidence type="ECO:0000313" key="2">
    <source>
        <dbReference type="EMBL" id="CAF3505726.1"/>
    </source>
</evidence>
<feature type="transmembrane region" description="Helical" evidence="1">
    <location>
        <begin position="50"/>
        <end position="74"/>
    </location>
</feature>
<dbReference type="PANTHER" id="PTHR21579">
    <property type="entry name" value="PROTEIN TINCAR"/>
    <property type="match status" value="1"/>
</dbReference>
<feature type="transmembrane region" description="Helical" evidence="1">
    <location>
        <begin position="183"/>
        <end position="201"/>
    </location>
</feature>
<keyword evidence="1" id="KW-0812">Transmembrane</keyword>
<dbReference type="Proteomes" id="UP000663823">
    <property type="component" value="Unassembled WGS sequence"/>
</dbReference>
<dbReference type="AlphaFoldDB" id="A0A818HKK8"/>